<proteinExistence type="inferred from homology"/>
<dbReference type="Pfam" id="PF00015">
    <property type="entry name" value="MCPsignal"/>
    <property type="match status" value="1"/>
</dbReference>
<feature type="transmembrane region" description="Helical" evidence="5">
    <location>
        <begin position="199"/>
        <end position="220"/>
    </location>
</feature>
<dbReference type="SMART" id="SM00283">
    <property type="entry name" value="MA"/>
    <property type="match status" value="1"/>
</dbReference>
<reference evidence="8 9" key="1">
    <citation type="submission" date="2019-03" db="EMBL/GenBank/DDBJ databases">
        <title>Genomic Encyclopedia of Type Strains, Phase IV (KMG-IV): sequencing the most valuable type-strain genomes for metagenomic binning, comparative biology and taxonomic classification.</title>
        <authorList>
            <person name="Goeker M."/>
        </authorList>
    </citation>
    <scope>NUCLEOTIDE SEQUENCE [LARGE SCALE GENOMIC DNA]</scope>
    <source>
        <strain evidence="8 9">DSM 12121</strain>
    </source>
</reference>
<keyword evidence="9" id="KW-1185">Reference proteome</keyword>
<dbReference type="InterPro" id="IPR004089">
    <property type="entry name" value="MCPsignal_dom"/>
</dbReference>
<organism evidence="8 9">
    <name type="scientific">Azoarcus indigens</name>
    <dbReference type="NCBI Taxonomy" id="29545"/>
    <lineage>
        <taxon>Bacteria</taxon>
        <taxon>Pseudomonadati</taxon>
        <taxon>Pseudomonadota</taxon>
        <taxon>Betaproteobacteria</taxon>
        <taxon>Rhodocyclales</taxon>
        <taxon>Zoogloeaceae</taxon>
        <taxon>Azoarcus</taxon>
    </lineage>
</organism>
<comment type="caution">
    <text evidence="8">The sequence shown here is derived from an EMBL/GenBank/DDBJ whole genome shotgun (WGS) entry which is preliminary data.</text>
</comment>
<dbReference type="PROSITE" id="PS50111">
    <property type="entry name" value="CHEMOTAXIS_TRANSDUC_2"/>
    <property type="match status" value="1"/>
</dbReference>
<evidence type="ECO:0000313" key="8">
    <source>
        <dbReference type="EMBL" id="TDN47427.1"/>
    </source>
</evidence>
<comment type="similarity">
    <text evidence="3">Belongs to the methyl-accepting chemotaxis (MCP) protein family.</text>
</comment>
<keyword evidence="5" id="KW-1133">Transmembrane helix</keyword>
<name>A0A4R6DR00_9RHOO</name>
<dbReference type="CDD" id="cd11386">
    <property type="entry name" value="MCP_signal"/>
    <property type="match status" value="1"/>
</dbReference>
<evidence type="ECO:0000256" key="5">
    <source>
        <dbReference type="SAM" id="Phobius"/>
    </source>
</evidence>
<keyword evidence="5" id="KW-0812">Transmembrane</keyword>
<evidence type="ECO:0000259" key="7">
    <source>
        <dbReference type="PROSITE" id="PS50885"/>
    </source>
</evidence>
<dbReference type="CDD" id="cd06225">
    <property type="entry name" value="HAMP"/>
    <property type="match status" value="1"/>
</dbReference>
<dbReference type="Gene3D" id="1.10.287.950">
    <property type="entry name" value="Methyl-accepting chemotaxis protein"/>
    <property type="match status" value="1"/>
</dbReference>
<feature type="domain" description="Methyl-accepting transducer" evidence="6">
    <location>
        <begin position="281"/>
        <end position="517"/>
    </location>
</feature>
<dbReference type="PANTHER" id="PTHR32089">
    <property type="entry name" value="METHYL-ACCEPTING CHEMOTAXIS PROTEIN MCPB"/>
    <property type="match status" value="1"/>
</dbReference>
<dbReference type="GO" id="GO:0016020">
    <property type="term" value="C:membrane"/>
    <property type="evidence" value="ECO:0007669"/>
    <property type="project" value="UniProtKB-SubCell"/>
</dbReference>
<dbReference type="PROSITE" id="PS50885">
    <property type="entry name" value="HAMP"/>
    <property type="match status" value="1"/>
</dbReference>
<dbReference type="FunFam" id="1.10.287.950:FF:000001">
    <property type="entry name" value="Methyl-accepting chemotaxis sensory transducer"/>
    <property type="match status" value="1"/>
</dbReference>
<feature type="domain" description="HAMP" evidence="7">
    <location>
        <begin position="223"/>
        <end position="276"/>
    </location>
</feature>
<evidence type="ECO:0000259" key="6">
    <source>
        <dbReference type="PROSITE" id="PS50111"/>
    </source>
</evidence>
<evidence type="ECO:0000256" key="4">
    <source>
        <dbReference type="PROSITE-ProRule" id="PRU00284"/>
    </source>
</evidence>
<gene>
    <name evidence="8" type="ORF">C7389_12094</name>
</gene>
<keyword evidence="5" id="KW-0472">Membrane</keyword>
<dbReference type="GO" id="GO:0004888">
    <property type="term" value="F:transmembrane signaling receptor activity"/>
    <property type="evidence" value="ECO:0007669"/>
    <property type="project" value="InterPro"/>
</dbReference>
<dbReference type="RefSeq" id="WP_162851790.1">
    <property type="nucleotide sequence ID" value="NZ_SNVV01000020.1"/>
</dbReference>
<sequence>MSSLTIRTRLLLLGLLAVGGILFSTAFGVIQLARLNDTLERSLEDSRHGQEELIRIQQASLAFKTQVQEWKNILLRGNAREDFDRYRQSFIDEEARVQTGLNTARGAFASHADPAYRALVADLDTVLAAHRELGEAYRGALEGFNPADGEAGKRLDRQLRGRDRASTEAMNKLVSQLEQLETARVHTQIADAQAAYATAWRVLMAFGGLCLLVVAVLVTLARRQIGRQIAVVQDTTAAIKRTLDLTGRIPLSGQDEMSQLAASVNELMEEFQAVVQRMKAAGDHVSQASDGLSHSFTQLNASVAQQNEYTSSMAASVEELAVSITHVTESSTTARELAHGSQAQAENGGAVISRTVGGMLSMAGQVRATSERVEELGRHTEQISHIAGVIKDIADQTNLLALNAAIEAARAGEQGRGFAVVADEVRKLAERTAQATGEIGAKIQAIQLQTRDTVDDMHRMVAEVGKASTEADLAGDAVTAIRASSQRVVEVSGDIALALQEQSSASEQLARQVESIATMSEENTAAMSEARAAAVEMKRVSSDMHDLVGRFRA</sequence>
<dbReference type="PANTHER" id="PTHR32089:SF112">
    <property type="entry name" value="LYSOZYME-LIKE PROTEIN-RELATED"/>
    <property type="match status" value="1"/>
</dbReference>
<dbReference type="PRINTS" id="PR00260">
    <property type="entry name" value="CHEMTRNSDUCR"/>
</dbReference>
<dbReference type="Proteomes" id="UP000295129">
    <property type="component" value="Unassembled WGS sequence"/>
</dbReference>
<evidence type="ECO:0000256" key="3">
    <source>
        <dbReference type="ARBA" id="ARBA00029447"/>
    </source>
</evidence>
<accession>A0A4R6DR00</accession>
<dbReference type="SUPFAM" id="SSF58104">
    <property type="entry name" value="Methyl-accepting chemotaxis protein (MCP) signaling domain"/>
    <property type="match status" value="1"/>
</dbReference>
<dbReference type="GO" id="GO:0007165">
    <property type="term" value="P:signal transduction"/>
    <property type="evidence" value="ECO:0007669"/>
    <property type="project" value="UniProtKB-KW"/>
</dbReference>
<dbReference type="Pfam" id="PF00672">
    <property type="entry name" value="HAMP"/>
    <property type="match status" value="1"/>
</dbReference>
<dbReference type="SMART" id="SM00304">
    <property type="entry name" value="HAMP"/>
    <property type="match status" value="1"/>
</dbReference>
<dbReference type="GO" id="GO:0006935">
    <property type="term" value="P:chemotaxis"/>
    <property type="evidence" value="ECO:0007669"/>
    <property type="project" value="InterPro"/>
</dbReference>
<comment type="subcellular location">
    <subcellularLocation>
        <location evidence="1">Membrane</location>
    </subcellularLocation>
</comment>
<dbReference type="AlphaFoldDB" id="A0A4R6DR00"/>
<evidence type="ECO:0000313" key="9">
    <source>
        <dbReference type="Proteomes" id="UP000295129"/>
    </source>
</evidence>
<dbReference type="InterPro" id="IPR004090">
    <property type="entry name" value="Chemotax_Me-accpt_rcpt"/>
</dbReference>
<dbReference type="InterPro" id="IPR003660">
    <property type="entry name" value="HAMP_dom"/>
</dbReference>
<protein>
    <submittedName>
        <fullName evidence="8">Methyl-accepting chemotaxis protein</fullName>
    </submittedName>
</protein>
<dbReference type="EMBL" id="SNVV01000020">
    <property type="protein sequence ID" value="TDN47427.1"/>
    <property type="molecule type" value="Genomic_DNA"/>
</dbReference>
<keyword evidence="2 4" id="KW-0807">Transducer</keyword>
<evidence type="ECO:0000256" key="2">
    <source>
        <dbReference type="ARBA" id="ARBA00023224"/>
    </source>
</evidence>
<evidence type="ECO:0000256" key="1">
    <source>
        <dbReference type="ARBA" id="ARBA00004370"/>
    </source>
</evidence>